<reference evidence="8" key="1">
    <citation type="submission" date="2020-11" db="EMBL/GenBank/DDBJ databases">
        <authorList>
            <person name="Tran Van P."/>
        </authorList>
    </citation>
    <scope>NUCLEOTIDE SEQUENCE</scope>
</reference>
<keyword evidence="6" id="KW-0732">Signal</keyword>
<dbReference type="SUPFAM" id="SSF57610">
    <property type="entry name" value="Thyroglobulin type-1 domain"/>
    <property type="match status" value="4"/>
</dbReference>
<evidence type="ECO:0000313" key="9">
    <source>
        <dbReference type="Proteomes" id="UP000677054"/>
    </source>
</evidence>
<dbReference type="PROSITE" id="PS00484">
    <property type="entry name" value="THYROGLOBULIN_1_1"/>
    <property type="match status" value="1"/>
</dbReference>
<dbReference type="PANTHER" id="PTHR12352:SF3">
    <property type="entry name" value="NIDOGEN-2"/>
    <property type="match status" value="1"/>
</dbReference>
<comment type="caution">
    <text evidence="5">Lacks conserved residue(s) required for the propagation of feature annotation.</text>
</comment>
<dbReference type="Proteomes" id="UP000677054">
    <property type="component" value="Unassembled WGS sequence"/>
</dbReference>
<dbReference type="EMBL" id="CAJPEV010001998">
    <property type="protein sequence ID" value="CAG0895243.1"/>
    <property type="molecule type" value="Genomic_DNA"/>
</dbReference>
<evidence type="ECO:0000256" key="1">
    <source>
        <dbReference type="ARBA" id="ARBA00004613"/>
    </source>
</evidence>
<dbReference type="Pfam" id="PF00086">
    <property type="entry name" value="Thyroglobulin_1"/>
    <property type="match status" value="2"/>
</dbReference>
<feature type="domain" description="Thyroglobulin type-1" evidence="7">
    <location>
        <begin position="112"/>
        <end position="177"/>
    </location>
</feature>
<dbReference type="PROSITE" id="PS51162">
    <property type="entry name" value="THYROGLOBULIN_1_2"/>
    <property type="match status" value="2"/>
</dbReference>
<keyword evidence="9" id="KW-1185">Reference proteome</keyword>
<dbReference type="CDD" id="cd00191">
    <property type="entry name" value="TY"/>
    <property type="match status" value="1"/>
</dbReference>
<comment type="subcellular location">
    <subcellularLocation>
        <location evidence="1">Secreted</location>
    </subcellularLocation>
</comment>
<dbReference type="EMBL" id="LR901515">
    <property type="protein sequence ID" value="CAD7248791.1"/>
    <property type="molecule type" value="Genomic_DNA"/>
</dbReference>
<keyword evidence="2" id="KW-0964">Secreted</keyword>
<accession>A0A7R8XFF1</accession>
<dbReference type="GO" id="GO:0007160">
    <property type="term" value="P:cell-matrix adhesion"/>
    <property type="evidence" value="ECO:0007669"/>
    <property type="project" value="TreeGrafter"/>
</dbReference>
<dbReference type="GO" id="GO:0005615">
    <property type="term" value="C:extracellular space"/>
    <property type="evidence" value="ECO:0007669"/>
    <property type="project" value="TreeGrafter"/>
</dbReference>
<dbReference type="SMART" id="SM00211">
    <property type="entry name" value="TY"/>
    <property type="match status" value="2"/>
</dbReference>
<dbReference type="InterPro" id="IPR051950">
    <property type="entry name" value="Dev_reg/Prot_inhib"/>
</dbReference>
<protein>
    <recommendedName>
        <fullName evidence="7">Thyroglobulin type-1 domain-containing protein</fullName>
    </recommendedName>
</protein>
<evidence type="ECO:0000256" key="2">
    <source>
        <dbReference type="ARBA" id="ARBA00022525"/>
    </source>
</evidence>
<feature type="domain" description="Thyroglobulin type-1" evidence="7">
    <location>
        <begin position="251"/>
        <end position="326"/>
    </location>
</feature>
<organism evidence="8">
    <name type="scientific">Darwinula stevensoni</name>
    <dbReference type="NCBI Taxonomy" id="69355"/>
    <lineage>
        <taxon>Eukaryota</taxon>
        <taxon>Metazoa</taxon>
        <taxon>Ecdysozoa</taxon>
        <taxon>Arthropoda</taxon>
        <taxon>Crustacea</taxon>
        <taxon>Oligostraca</taxon>
        <taxon>Ostracoda</taxon>
        <taxon>Podocopa</taxon>
        <taxon>Podocopida</taxon>
        <taxon>Darwinulocopina</taxon>
        <taxon>Darwinuloidea</taxon>
        <taxon>Darwinulidae</taxon>
        <taxon>Darwinula</taxon>
    </lineage>
</organism>
<keyword evidence="3" id="KW-0677">Repeat</keyword>
<dbReference type="GO" id="GO:0005604">
    <property type="term" value="C:basement membrane"/>
    <property type="evidence" value="ECO:0007669"/>
    <property type="project" value="TreeGrafter"/>
</dbReference>
<dbReference type="Gene3D" id="4.10.800.10">
    <property type="entry name" value="Thyroglobulin type-1"/>
    <property type="match status" value="2"/>
</dbReference>
<sequence length="396" mass="43980">MEGNRLHPLLFAVLVCILGIASAKVFNCVEEQTCTNSATLSHCYDPSEPCEGKIIKNGSIPCGCCDLCIEYLEEGERCETEPSNFPKEMCGPRLECRGYSSSNDDPTCGKMNTPCVQRQVVYEEGSQNTTFRPECDDYGSYAAKQCLLGSLCYCVDKDGIRIPGEAAEAEQMNKMNCECSRAVDYIKKTYPGAKNLPRCLANGNYDTLQCYDDVCYCIREDLTPSDTIFASPDFIDQLPCYNKSVHPPSAKHECIREVEEAMLLLEEMQDEADVIVGYVFPSCGPDGKYNPVQRRGSWGICVTPEGHQIGSYEALEGSLGFEQMNCYCARAEYWANTVGGWLRPRCCPNGNFYPWQCTGPTCTCMNAQGETWGTVEEVDLIMNLACYTETPCPDIV</sequence>
<evidence type="ECO:0000313" key="8">
    <source>
        <dbReference type="EMBL" id="CAD7248791.1"/>
    </source>
</evidence>
<evidence type="ECO:0000256" key="5">
    <source>
        <dbReference type="PROSITE-ProRule" id="PRU00500"/>
    </source>
</evidence>
<evidence type="ECO:0000259" key="7">
    <source>
        <dbReference type="PROSITE" id="PS51162"/>
    </source>
</evidence>
<name>A0A7R8XFF1_9CRUS</name>
<evidence type="ECO:0000256" key="4">
    <source>
        <dbReference type="ARBA" id="ARBA00023157"/>
    </source>
</evidence>
<dbReference type="PANTHER" id="PTHR12352">
    <property type="entry name" value="SECRETED MODULAR CALCIUM-BINDING PROTEIN"/>
    <property type="match status" value="1"/>
</dbReference>
<feature type="chain" id="PRO_5036209186" description="Thyroglobulin type-1 domain-containing protein" evidence="6">
    <location>
        <begin position="24"/>
        <end position="396"/>
    </location>
</feature>
<feature type="signal peptide" evidence="6">
    <location>
        <begin position="1"/>
        <end position="23"/>
    </location>
</feature>
<keyword evidence="4" id="KW-1015">Disulfide bond</keyword>
<evidence type="ECO:0000256" key="3">
    <source>
        <dbReference type="ARBA" id="ARBA00022737"/>
    </source>
</evidence>
<dbReference type="AlphaFoldDB" id="A0A7R8XFF1"/>
<proteinExistence type="predicted"/>
<dbReference type="InterPro" id="IPR000716">
    <property type="entry name" value="Thyroglobulin_1"/>
</dbReference>
<gene>
    <name evidence="8" type="ORF">DSTB1V02_LOCUS8599</name>
</gene>
<evidence type="ECO:0000256" key="6">
    <source>
        <dbReference type="SAM" id="SignalP"/>
    </source>
</evidence>
<dbReference type="InterPro" id="IPR036857">
    <property type="entry name" value="Thyroglobulin_1_sf"/>
</dbReference>
<dbReference type="OrthoDB" id="6330377at2759"/>